<dbReference type="Proteomes" id="UP000688137">
    <property type="component" value="Unassembled WGS sequence"/>
</dbReference>
<accession>A0A8S1QES0</accession>
<reference evidence="2" key="1">
    <citation type="submission" date="2021-01" db="EMBL/GenBank/DDBJ databases">
        <authorList>
            <consortium name="Genoscope - CEA"/>
            <person name="William W."/>
        </authorList>
    </citation>
    <scope>NUCLEOTIDE SEQUENCE</scope>
</reference>
<feature type="domain" description="Tim10-like" evidence="1">
    <location>
        <begin position="32"/>
        <end position="70"/>
    </location>
</feature>
<dbReference type="OMA" id="ENYYMSC"/>
<evidence type="ECO:0000259" key="1">
    <source>
        <dbReference type="Pfam" id="PF02953"/>
    </source>
</evidence>
<evidence type="ECO:0000313" key="3">
    <source>
        <dbReference type="Proteomes" id="UP000688137"/>
    </source>
</evidence>
<dbReference type="Pfam" id="PF02953">
    <property type="entry name" value="zf-Tim10_DDP"/>
    <property type="match status" value="1"/>
</dbReference>
<dbReference type="InterPro" id="IPR004217">
    <property type="entry name" value="Tim10-like"/>
</dbReference>
<comment type="caution">
    <text evidence="2">The sequence shown here is derived from an EMBL/GenBank/DDBJ whole genome shotgun (WGS) entry which is preliminary data.</text>
</comment>
<sequence>MFKPNFSGQSKSLPQDDFEKYIKTTLQENYYMTCLDTCFNDYSTPISGQEKVCLAKCLDRAYDSLRLVQKIIDPFDNLKQKKFYYKLDGQNVLGLKKDQML</sequence>
<organism evidence="2 3">
    <name type="scientific">Paramecium primaurelia</name>
    <dbReference type="NCBI Taxonomy" id="5886"/>
    <lineage>
        <taxon>Eukaryota</taxon>
        <taxon>Sar</taxon>
        <taxon>Alveolata</taxon>
        <taxon>Ciliophora</taxon>
        <taxon>Intramacronucleata</taxon>
        <taxon>Oligohymenophorea</taxon>
        <taxon>Peniculida</taxon>
        <taxon>Parameciidae</taxon>
        <taxon>Paramecium</taxon>
    </lineage>
</organism>
<gene>
    <name evidence="2" type="ORF">PPRIM_AZ9-3.1.T1560080</name>
</gene>
<name>A0A8S1QES0_PARPR</name>
<dbReference type="AlphaFoldDB" id="A0A8S1QES0"/>
<proteinExistence type="predicted"/>
<keyword evidence="3" id="KW-1185">Reference proteome</keyword>
<evidence type="ECO:0000313" key="2">
    <source>
        <dbReference type="EMBL" id="CAD8113734.1"/>
    </source>
</evidence>
<dbReference type="EMBL" id="CAJJDM010000161">
    <property type="protein sequence ID" value="CAD8113734.1"/>
    <property type="molecule type" value="Genomic_DNA"/>
</dbReference>
<protein>
    <recommendedName>
        <fullName evidence="1">Tim10-like domain-containing protein</fullName>
    </recommendedName>
</protein>